<organism evidence="1 2">
    <name type="scientific">Vermiconidia calcicola</name>
    <dbReference type="NCBI Taxonomy" id="1690605"/>
    <lineage>
        <taxon>Eukaryota</taxon>
        <taxon>Fungi</taxon>
        <taxon>Dikarya</taxon>
        <taxon>Ascomycota</taxon>
        <taxon>Pezizomycotina</taxon>
        <taxon>Dothideomycetes</taxon>
        <taxon>Dothideomycetidae</taxon>
        <taxon>Mycosphaerellales</taxon>
        <taxon>Extremaceae</taxon>
        <taxon>Vermiconidia</taxon>
    </lineage>
</organism>
<evidence type="ECO:0000313" key="2">
    <source>
        <dbReference type="Proteomes" id="UP001281147"/>
    </source>
</evidence>
<dbReference type="Proteomes" id="UP001281147">
    <property type="component" value="Unassembled WGS sequence"/>
</dbReference>
<sequence>MGSRRLRPEEWPASPQTRIYTRSAGEPRDEQLRFPKSAQKTRPTPINIAPGQRSPLLDSPPFSQRSSAESPRDPEIVDLAAPTTWPRRAPAKPRNFPKRIASPSVASQRSARQSEISFGILDYYIGEPSPLHSPNLPPPTPKLPGTPRAESPVVDPAIEKFDFGLTPKSLSQRAQCDVRLPGALPDTKAGVQQDESSKSPPQRPEHPQVEQKAIDERRQCTESRSRGNEPINAAM</sequence>
<proteinExistence type="predicted"/>
<reference evidence="1" key="1">
    <citation type="submission" date="2023-07" db="EMBL/GenBank/DDBJ databases">
        <title>Black Yeasts Isolated from many extreme environments.</title>
        <authorList>
            <person name="Coleine C."/>
            <person name="Stajich J.E."/>
            <person name="Selbmann L."/>
        </authorList>
    </citation>
    <scope>NUCLEOTIDE SEQUENCE</scope>
    <source>
        <strain evidence="1">CCFEE 5714</strain>
    </source>
</reference>
<keyword evidence="2" id="KW-1185">Reference proteome</keyword>
<comment type="caution">
    <text evidence="1">The sequence shown here is derived from an EMBL/GenBank/DDBJ whole genome shotgun (WGS) entry which is preliminary data.</text>
</comment>
<name>A0ACC3MHJ4_9PEZI</name>
<gene>
    <name evidence="1" type="ORF">LTR37_018895</name>
</gene>
<protein>
    <submittedName>
        <fullName evidence="1">Uncharacterized protein</fullName>
    </submittedName>
</protein>
<dbReference type="EMBL" id="JAUTXU010000276">
    <property type="protein sequence ID" value="KAK3690993.1"/>
    <property type="molecule type" value="Genomic_DNA"/>
</dbReference>
<accession>A0ACC3MHJ4</accession>
<evidence type="ECO:0000313" key="1">
    <source>
        <dbReference type="EMBL" id="KAK3690993.1"/>
    </source>
</evidence>